<evidence type="ECO:0000259" key="10">
    <source>
        <dbReference type="PROSITE" id="PS50011"/>
    </source>
</evidence>
<evidence type="ECO:0000256" key="7">
    <source>
        <dbReference type="PROSITE-ProRule" id="PRU10141"/>
    </source>
</evidence>
<reference evidence="12" key="1">
    <citation type="submission" date="2016-06" db="EMBL/GenBank/DDBJ databases">
        <authorList>
            <person name="Varghese N."/>
            <person name="Submissions Spin"/>
        </authorList>
    </citation>
    <scope>NUCLEOTIDE SEQUENCE [LARGE SCALE GENOMIC DNA]</scope>
    <source>
        <strain evidence="12">DSM 44814</strain>
    </source>
</reference>
<keyword evidence="3" id="KW-0808">Transferase</keyword>
<dbReference type="PROSITE" id="PS50011">
    <property type="entry name" value="PROTEIN_KINASE_DOM"/>
    <property type="match status" value="1"/>
</dbReference>
<keyword evidence="4 7" id="KW-0547">Nucleotide-binding</keyword>
<keyword evidence="9" id="KW-0472">Membrane</keyword>
<proteinExistence type="predicted"/>
<evidence type="ECO:0000256" key="4">
    <source>
        <dbReference type="ARBA" id="ARBA00022741"/>
    </source>
</evidence>
<dbReference type="PANTHER" id="PTHR43289">
    <property type="entry name" value="MITOGEN-ACTIVATED PROTEIN KINASE KINASE KINASE 20-RELATED"/>
    <property type="match status" value="1"/>
</dbReference>
<dbReference type="STRING" id="227316.GA0070604_4891"/>
<dbReference type="RefSeq" id="WP_141721381.1">
    <property type="nucleotide sequence ID" value="NZ_FMHY01000002.1"/>
</dbReference>
<name>A0A1C6VB28_9ACTN</name>
<evidence type="ECO:0000313" key="11">
    <source>
        <dbReference type="EMBL" id="SCL63080.1"/>
    </source>
</evidence>
<evidence type="ECO:0000256" key="8">
    <source>
        <dbReference type="SAM" id="MobiDB-lite"/>
    </source>
</evidence>
<feature type="region of interest" description="Disordered" evidence="8">
    <location>
        <begin position="407"/>
        <end position="470"/>
    </location>
</feature>
<keyword evidence="5 11" id="KW-0418">Kinase</keyword>
<dbReference type="InterPro" id="IPR008271">
    <property type="entry name" value="Ser/Thr_kinase_AS"/>
</dbReference>
<dbReference type="EC" id="2.7.11.1" evidence="1"/>
<keyword evidence="12" id="KW-1185">Reference proteome</keyword>
<dbReference type="PANTHER" id="PTHR43289:SF6">
    <property type="entry name" value="SERINE_THREONINE-PROTEIN KINASE NEKL-3"/>
    <property type="match status" value="1"/>
</dbReference>
<dbReference type="SUPFAM" id="SSF56112">
    <property type="entry name" value="Protein kinase-like (PK-like)"/>
    <property type="match status" value="1"/>
</dbReference>
<keyword evidence="9" id="KW-1133">Transmembrane helix</keyword>
<feature type="compositionally biased region" description="Low complexity" evidence="8">
    <location>
        <begin position="340"/>
        <end position="352"/>
    </location>
</feature>
<keyword evidence="2 11" id="KW-0723">Serine/threonine-protein kinase</keyword>
<dbReference type="Gene3D" id="3.30.200.20">
    <property type="entry name" value="Phosphorylase Kinase, domain 1"/>
    <property type="match status" value="1"/>
</dbReference>
<dbReference type="GO" id="GO:0005524">
    <property type="term" value="F:ATP binding"/>
    <property type="evidence" value="ECO:0007669"/>
    <property type="project" value="UniProtKB-UniRule"/>
</dbReference>
<protein>
    <recommendedName>
        <fullName evidence="1">non-specific serine/threonine protein kinase</fullName>
        <ecNumber evidence="1">2.7.11.1</ecNumber>
    </recommendedName>
</protein>
<dbReference type="PROSITE" id="PS00108">
    <property type="entry name" value="PROTEIN_KINASE_ST"/>
    <property type="match status" value="1"/>
</dbReference>
<keyword evidence="6 7" id="KW-0067">ATP-binding</keyword>
<evidence type="ECO:0000256" key="9">
    <source>
        <dbReference type="SAM" id="Phobius"/>
    </source>
</evidence>
<dbReference type="InterPro" id="IPR017441">
    <property type="entry name" value="Protein_kinase_ATP_BS"/>
</dbReference>
<feature type="compositionally biased region" description="Low complexity" evidence="8">
    <location>
        <begin position="442"/>
        <end position="461"/>
    </location>
</feature>
<dbReference type="OrthoDB" id="9762169at2"/>
<feature type="binding site" evidence="7">
    <location>
        <position position="38"/>
    </location>
    <ligand>
        <name>ATP</name>
        <dbReference type="ChEBI" id="CHEBI:30616"/>
    </ligand>
</feature>
<sequence length="653" mass="67192">MSDVSIPGYDDFRLLGRGGFSAVYSARQVDYDRRVAVKVLDIGINDDALRRRLQRERAATGRLTGHPNIVTILDSGFLADRRPFLTMALCPQGSLADRVAREGPLPLADVLHVGVTIAGALETAHRVDIVHRDIKPENILITAIGEPALADFGIATITDHRSMTRNTQAYTPNHAPPEVLRGEPAGVASDVYNLGSTLYQLLAGHPPFAMSGSAGLAVFVDKVLNSEAPPPRDDLPESLLGVLRRAMAKAATDRYASAAEFGEALRDTQRELGLRVDDLPVLVTAPDVPQPPPAPQATVLPSTGGGTRFPDASPNAAQRPGPPQAGSAGPDATVLPPAPSMAFAAAPGAGAATRLGNPPPAPPAPPSVPAPAAPPPKKRRGLLVAAIIGVLVALLGTGGYAAMTLAGERDDKTTSRVTPPATPSGATEPAPGASPDGGTGPAPGASSAAPNAPASAPQPGSTSPKPAGPAMTSIVVKNITCATSSPGGPWEGQFDVSWKATRADNVQLYGPTSSAFLGGFEGASGEATFAFPCTPNGSFLLRAVPRSQSAPGPYKDYKGRWPDSARVTNFTVSKLTCDGSAPNLELRWSSRGADEVHVFYNGDMAASLVGLSGAANGSGVAYGDCTAGSSYFLRAVAYKNGVPGGSRDVHVKW</sequence>
<keyword evidence="9" id="KW-0812">Transmembrane</keyword>
<feature type="compositionally biased region" description="Pro residues" evidence="8">
    <location>
        <begin position="357"/>
        <end position="375"/>
    </location>
</feature>
<feature type="region of interest" description="Disordered" evidence="8">
    <location>
        <begin position="283"/>
        <end position="377"/>
    </location>
</feature>
<evidence type="ECO:0000256" key="5">
    <source>
        <dbReference type="ARBA" id="ARBA00022777"/>
    </source>
</evidence>
<dbReference type="CDD" id="cd14014">
    <property type="entry name" value="STKc_PknB_like"/>
    <property type="match status" value="1"/>
</dbReference>
<dbReference type="Gene3D" id="1.10.510.10">
    <property type="entry name" value="Transferase(Phosphotransferase) domain 1"/>
    <property type="match status" value="1"/>
</dbReference>
<dbReference type="InterPro" id="IPR011009">
    <property type="entry name" value="Kinase-like_dom_sf"/>
</dbReference>
<gene>
    <name evidence="11" type="ORF">GA0070604_4891</name>
</gene>
<feature type="domain" description="Protein kinase" evidence="10">
    <location>
        <begin position="9"/>
        <end position="266"/>
    </location>
</feature>
<dbReference type="SMART" id="SM00220">
    <property type="entry name" value="S_TKc"/>
    <property type="match status" value="1"/>
</dbReference>
<accession>A0A1C6VB28</accession>
<evidence type="ECO:0000256" key="2">
    <source>
        <dbReference type="ARBA" id="ARBA00022527"/>
    </source>
</evidence>
<evidence type="ECO:0000256" key="3">
    <source>
        <dbReference type="ARBA" id="ARBA00022679"/>
    </source>
</evidence>
<evidence type="ECO:0000313" key="12">
    <source>
        <dbReference type="Proteomes" id="UP000199696"/>
    </source>
</evidence>
<evidence type="ECO:0000256" key="6">
    <source>
        <dbReference type="ARBA" id="ARBA00022840"/>
    </source>
</evidence>
<feature type="transmembrane region" description="Helical" evidence="9">
    <location>
        <begin position="382"/>
        <end position="406"/>
    </location>
</feature>
<dbReference type="AlphaFoldDB" id="A0A1C6VB28"/>
<dbReference type="Pfam" id="PF00069">
    <property type="entry name" value="Pkinase"/>
    <property type="match status" value="1"/>
</dbReference>
<evidence type="ECO:0000256" key="1">
    <source>
        <dbReference type="ARBA" id="ARBA00012513"/>
    </source>
</evidence>
<dbReference type="Proteomes" id="UP000199696">
    <property type="component" value="Unassembled WGS sequence"/>
</dbReference>
<dbReference type="GO" id="GO:0004674">
    <property type="term" value="F:protein serine/threonine kinase activity"/>
    <property type="evidence" value="ECO:0007669"/>
    <property type="project" value="UniProtKB-KW"/>
</dbReference>
<dbReference type="PROSITE" id="PS00107">
    <property type="entry name" value="PROTEIN_KINASE_ATP"/>
    <property type="match status" value="1"/>
</dbReference>
<dbReference type="EMBL" id="FMHY01000002">
    <property type="protein sequence ID" value="SCL63080.1"/>
    <property type="molecule type" value="Genomic_DNA"/>
</dbReference>
<organism evidence="11 12">
    <name type="scientific">Micromonospora eburnea</name>
    <dbReference type="NCBI Taxonomy" id="227316"/>
    <lineage>
        <taxon>Bacteria</taxon>
        <taxon>Bacillati</taxon>
        <taxon>Actinomycetota</taxon>
        <taxon>Actinomycetes</taxon>
        <taxon>Micromonosporales</taxon>
        <taxon>Micromonosporaceae</taxon>
        <taxon>Micromonospora</taxon>
    </lineage>
</organism>
<dbReference type="InterPro" id="IPR000719">
    <property type="entry name" value="Prot_kinase_dom"/>
</dbReference>